<dbReference type="PANTHER" id="PTHR30213">
    <property type="entry name" value="INNER MEMBRANE PROTEIN YHJD"/>
    <property type="match status" value="1"/>
</dbReference>
<dbReference type="NCBIfam" id="TIGR00765">
    <property type="entry name" value="yihY_not_rbn"/>
    <property type="match status" value="1"/>
</dbReference>
<evidence type="ECO:0000256" key="3">
    <source>
        <dbReference type="ARBA" id="ARBA00022692"/>
    </source>
</evidence>
<name>A0A347TH89_9BACT</name>
<dbReference type="EMBL" id="NXAO01000017">
    <property type="protein sequence ID" value="PHO15933.1"/>
    <property type="molecule type" value="Genomic_DNA"/>
</dbReference>
<sequence>MEKQSLVTQYSKKFIKLLDSFFNDDTTYYAASLSFFTIFSILPIITLLIAIISTMEIFQSYLNIFITNIFDILNPTHSQDFINSFKDFISNSTKLGYIGIIYMFFVFIMFFKDYEYIINKIHKAKRRPMYKLFFLYLIFLVALPFLFTISDIILSLYNNSIVNSITAFTIAWFIFFLLFKFSINKFVYKKAALISSFFTLLILSITKNLFVYYVIYNKTYSTIYGSLSTLLFSFFWIYISWIIYLYGIKMCYRLNLKEKYKRIHS</sequence>
<evidence type="ECO:0000256" key="2">
    <source>
        <dbReference type="ARBA" id="ARBA00022475"/>
    </source>
</evidence>
<evidence type="ECO:0000256" key="4">
    <source>
        <dbReference type="ARBA" id="ARBA00022989"/>
    </source>
</evidence>
<dbReference type="EMBL" id="CP032101">
    <property type="protein sequence ID" value="AXX85967.1"/>
    <property type="molecule type" value="Genomic_DNA"/>
</dbReference>
<evidence type="ECO:0000256" key="5">
    <source>
        <dbReference type="ARBA" id="ARBA00023136"/>
    </source>
</evidence>
<accession>A0A347TH89</accession>
<dbReference type="Proteomes" id="UP000264693">
    <property type="component" value="Chromosome"/>
</dbReference>
<dbReference type="AlphaFoldDB" id="A0A347TH89"/>
<reference evidence="8" key="2">
    <citation type="submission" date="2017-09" db="EMBL/GenBank/DDBJ databases">
        <authorList>
            <person name="Perez-Cataluna A."/>
            <person name="Figueras M.J."/>
            <person name="Salas-Masso N."/>
        </authorList>
    </citation>
    <scope>NUCLEOTIDE SEQUENCE</scope>
    <source>
        <strain evidence="8">CECT 7727</strain>
    </source>
</reference>
<evidence type="ECO:0000313" key="9">
    <source>
        <dbReference type="Proteomes" id="UP000224740"/>
    </source>
</evidence>
<keyword evidence="3 6" id="KW-0812">Transmembrane</keyword>
<dbReference type="GO" id="GO:0005886">
    <property type="term" value="C:plasma membrane"/>
    <property type="evidence" value="ECO:0007669"/>
    <property type="project" value="UniProtKB-SubCell"/>
</dbReference>
<gene>
    <name evidence="7" type="ORF">AMRN_0173</name>
    <name evidence="8" type="ORF">CPH92_04385</name>
</gene>
<organism evidence="7 10">
    <name type="scientific">Malaciobacter marinus</name>
    <dbReference type="NCBI Taxonomy" id="505249"/>
    <lineage>
        <taxon>Bacteria</taxon>
        <taxon>Pseudomonadati</taxon>
        <taxon>Campylobacterota</taxon>
        <taxon>Epsilonproteobacteria</taxon>
        <taxon>Campylobacterales</taxon>
        <taxon>Arcobacteraceae</taxon>
        <taxon>Malaciobacter</taxon>
    </lineage>
</organism>
<dbReference type="RefSeq" id="WP_099310550.1">
    <property type="nucleotide sequence ID" value="NZ_CP032101.1"/>
</dbReference>
<feature type="transmembrane region" description="Helical" evidence="6">
    <location>
        <begin position="95"/>
        <end position="111"/>
    </location>
</feature>
<evidence type="ECO:0000256" key="6">
    <source>
        <dbReference type="SAM" id="Phobius"/>
    </source>
</evidence>
<evidence type="ECO:0000313" key="7">
    <source>
        <dbReference type="EMBL" id="AXX85967.1"/>
    </source>
</evidence>
<evidence type="ECO:0000256" key="1">
    <source>
        <dbReference type="ARBA" id="ARBA00004651"/>
    </source>
</evidence>
<evidence type="ECO:0000313" key="10">
    <source>
        <dbReference type="Proteomes" id="UP000264693"/>
    </source>
</evidence>
<keyword evidence="5 6" id="KW-0472">Membrane</keyword>
<keyword evidence="4 6" id="KW-1133">Transmembrane helix</keyword>
<dbReference type="KEGG" id="amar:AMRN_0173"/>
<dbReference type="Pfam" id="PF03631">
    <property type="entry name" value="Virul_fac_BrkB"/>
    <property type="match status" value="1"/>
</dbReference>
<keyword evidence="9" id="KW-1185">Reference proteome</keyword>
<protein>
    <submittedName>
        <fullName evidence="7">BrkB/YihY/UPF0761 family membrane protein, possible virulence factor</fullName>
    </submittedName>
    <submittedName>
        <fullName evidence="8">Trehalose-6-phosphate synthase</fullName>
    </submittedName>
</protein>
<feature type="transmembrane region" description="Helical" evidence="6">
    <location>
        <begin position="28"/>
        <end position="51"/>
    </location>
</feature>
<reference evidence="7 10" key="3">
    <citation type="submission" date="2018-08" db="EMBL/GenBank/DDBJ databases">
        <title>Complete genome of the Arcobacter marinus type strain JCM 15502.</title>
        <authorList>
            <person name="Miller W.G."/>
            <person name="Yee E."/>
            <person name="Huynh S."/>
            <person name="Parker C.T."/>
        </authorList>
    </citation>
    <scope>NUCLEOTIDE SEQUENCE [LARGE SCALE GENOMIC DNA]</scope>
    <source>
        <strain evidence="7 10">JCM 15502</strain>
    </source>
</reference>
<keyword evidence="2" id="KW-1003">Cell membrane</keyword>
<dbReference type="InterPro" id="IPR017039">
    <property type="entry name" value="Virul_fac_BrkB"/>
</dbReference>
<feature type="transmembrane region" description="Helical" evidence="6">
    <location>
        <begin position="227"/>
        <end position="247"/>
    </location>
</feature>
<dbReference type="PANTHER" id="PTHR30213:SF0">
    <property type="entry name" value="UPF0761 MEMBRANE PROTEIN YIHY"/>
    <property type="match status" value="1"/>
</dbReference>
<evidence type="ECO:0000313" key="8">
    <source>
        <dbReference type="EMBL" id="PHO15933.1"/>
    </source>
</evidence>
<reference evidence="9" key="1">
    <citation type="submission" date="2017-09" db="EMBL/GenBank/DDBJ databases">
        <title>Arcobacter canalis sp. nov., a new species isolated from a water canal contaminated with urban sewage.</title>
        <authorList>
            <person name="Perez-Cataluna A."/>
            <person name="Salas-Masso N."/>
            <person name="Figueras M.J."/>
        </authorList>
    </citation>
    <scope>NUCLEOTIDE SEQUENCE [LARGE SCALE GENOMIC DNA]</scope>
    <source>
        <strain evidence="9">CECT 7727</strain>
    </source>
</reference>
<dbReference type="Proteomes" id="UP000224740">
    <property type="component" value="Unassembled WGS sequence"/>
</dbReference>
<feature type="transmembrane region" description="Helical" evidence="6">
    <location>
        <begin position="191"/>
        <end position="215"/>
    </location>
</feature>
<proteinExistence type="predicted"/>
<dbReference type="PIRSF" id="PIRSF035875">
    <property type="entry name" value="RNase_BN"/>
    <property type="match status" value="1"/>
</dbReference>
<feature type="transmembrane region" description="Helical" evidence="6">
    <location>
        <begin position="160"/>
        <end position="179"/>
    </location>
</feature>
<feature type="transmembrane region" description="Helical" evidence="6">
    <location>
        <begin position="132"/>
        <end position="154"/>
    </location>
</feature>
<comment type="subcellular location">
    <subcellularLocation>
        <location evidence="1">Cell membrane</location>
        <topology evidence="1">Multi-pass membrane protein</topology>
    </subcellularLocation>
</comment>